<sequence>MDCSASRVYEGLHLVSIACNMQSGQAVLSPILSGDFNLTLLCSTPIIKYFSWLLKTVEEWNNKDVKLYYQCARYYLENDNHYLVVKKEESHIGLQYCYQKINEPKTSQLIKDKVKNSIFVKRPHEIVKNKLISTVNERMVKFKGADCRYFVKCSECNTQTSITEEYKEGDQNCIQCKHCNMYFESRSLNDWMIYNENFWIDRWKDTKDKEQLLKTQLPQLPKASSGSMTQEHREILTANRMLLAQKCQDQISPICEYLLGASILTSFHKQTIESKLTASEKVWTLLDILLERGDRAFDEFCKALTYCEITVENVNSGLGSILQESEISRKEGTAM</sequence>
<dbReference type="KEGG" id="tad:TRIADDRAFT_62402"/>
<evidence type="ECO:0000313" key="2">
    <source>
        <dbReference type="EMBL" id="EDV19151.1"/>
    </source>
</evidence>
<dbReference type="OrthoDB" id="10031931at2759"/>
<dbReference type="GO" id="GO:2001235">
    <property type="term" value="P:positive regulation of apoptotic signaling pathway"/>
    <property type="evidence" value="ECO:0000318"/>
    <property type="project" value="GO_Central"/>
</dbReference>
<dbReference type="GO" id="GO:0005737">
    <property type="term" value="C:cytoplasm"/>
    <property type="evidence" value="ECO:0000318"/>
    <property type="project" value="GO_Central"/>
</dbReference>
<dbReference type="Pfam" id="PF00619">
    <property type="entry name" value="CARD"/>
    <property type="match status" value="1"/>
</dbReference>
<reference evidence="2 3" key="1">
    <citation type="journal article" date="2008" name="Nature">
        <title>The Trichoplax genome and the nature of placozoans.</title>
        <authorList>
            <person name="Srivastava M."/>
            <person name="Begovic E."/>
            <person name="Chapman J."/>
            <person name="Putnam N.H."/>
            <person name="Hellsten U."/>
            <person name="Kawashima T."/>
            <person name="Kuo A."/>
            <person name="Mitros T."/>
            <person name="Salamov A."/>
            <person name="Carpenter M.L."/>
            <person name="Signorovitch A.Y."/>
            <person name="Moreno M.A."/>
            <person name="Kamm K."/>
            <person name="Grimwood J."/>
            <person name="Schmutz J."/>
            <person name="Shapiro H."/>
            <person name="Grigoriev I.V."/>
            <person name="Buss L.W."/>
            <person name="Schierwater B."/>
            <person name="Dellaporta S.L."/>
            <person name="Rokhsar D.S."/>
        </authorList>
    </citation>
    <scope>NUCLEOTIDE SEQUENCE [LARGE SCALE GENOMIC DNA]</scope>
    <source>
        <strain evidence="2 3">Grell-BS-1999</strain>
    </source>
</reference>
<gene>
    <name evidence="2" type="ORF">TRIADDRAFT_62402</name>
</gene>
<dbReference type="InterPro" id="IPR037939">
    <property type="entry name" value="CRADD"/>
</dbReference>
<accession>B3SDP4</accession>
<dbReference type="GO" id="GO:0070513">
    <property type="term" value="F:death domain binding"/>
    <property type="evidence" value="ECO:0007669"/>
    <property type="project" value="InterPro"/>
</dbReference>
<dbReference type="Gene3D" id="1.10.533.10">
    <property type="entry name" value="Death Domain, Fas"/>
    <property type="match status" value="1"/>
</dbReference>
<dbReference type="HOGENOM" id="CLU_829841_0_0_1"/>
<dbReference type="AlphaFoldDB" id="B3SDP4"/>
<dbReference type="InterPro" id="IPR011029">
    <property type="entry name" value="DEATH-like_dom_sf"/>
</dbReference>
<dbReference type="InterPro" id="IPR001315">
    <property type="entry name" value="CARD"/>
</dbReference>
<dbReference type="CDD" id="cd01671">
    <property type="entry name" value="CARD"/>
    <property type="match status" value="1"/>
</dbReference>
<organism evidence="2 3">
    <name type="scientific">Trichoplax adhaerens</name>
    <name type="common">Trichoplax reptans</name>
    <dbReference type="NCBI Taxonomy" id="10228"/>
    <lineage>
        <taxon>Eukaryota</taxon>
        <taxon>Metazoa</taxon>
        <taxon>Placozoa</taxon>
        <taxon>Uniplacotomia</taxon>
        <taxon>Trichoplacea</taxon>
        <taxon>Trichoplacidae</taxon>
        <taxon>Trichoplax</taxon>
    </lineage>
</organism>
<evidence type="ECO:0000259" key="1">
    <source>
        <dbReference type="PROSITE" id="PS50209"/>
    </source>
</evidence>
<dbReference type="PANTHER" id="PTHR15034:SF5">
    <property type="entry name" value="DEATH DOMAIN-CONTAINING PROTEIN CRADD"/>
    <property type="match status" value="1"/>
</dbReference>
<dbReference type="Proteomes" id="UP000009022">
    <property type="component" value="Unassembled WGS sequence"/>
</dbReference>
<dbReference type="STRING" id="10228.B3SDP4"/>
<dbReference type="EMBL" id="DS985283">
    <property type="protein sequence ID" value="EDV19151.1"/>
    <property type="molecule type" value="Genomic_DNA"/>
</dbReference>
<dbReference type="PROSITE" id="PS50209">
    <property type="entry name" value="CARD"/>
    <property type="match status" value="1"/>
</dbReference>
<protein>
    <recommendedName>
        <fullName evidence="1">CARD domain-containing protein</fullName>
    </recommendedName>
</protein>
<dbReference type="SMART" id="SM00114">
    <property type="entry name" value="CARD"/>
    <property type="match status" value="1"/>
</dbReference>
<dbReference type="RefSeq" id="XP_002118362.1">
    <property type="nucleotide sequence ID" value="XM_002118326.1"/>
</dbReference>
<keyword evidence="3" id="KW-1185">Reference proteome</keyword>
<dbReference type="GeneID" id="6759580"/>
<proteinExistence type="predicted"/>
<dbReference type="GO" id="GO:0002020">
    <property type="term" value="F:protease binding"/>
    <property type="evidence" value="ECO:0007669"/>
    <property type="project" value="InterPro"/>
</dbReference>
<dbReference type="SUPFAM" id="SSF47986">
    <property type="entry name" value="DEATH domain"/>
    <property type="match status" value="1"/>
</dbReference>
<dbReference type="PhylomeDB" id="B3SDP4"/>
<dbReference type="CTD" id="6759580"/>
<feature type="domain" description="CARD" evidence="1">
    <location>
        <begin position="228"/>
        <end position="304"/>
    </location>
</feature>
<evidence type="ECO:0000313" key="3">
    <source>
        <dbReference type="Proteomes" id="UP000009022"/>
    </source>
</evidence>
<dbReference type="InParanoid" id="B3SDP4"/>
<dbReference type="PANTHER" id="PTHR15034">
    <property type="entry name" value="DEATH DOMAIN-CONTAINING PROTEIN CRADD"/>
    <property type="match status" value="1"/>
</dbReference>
<name>B3SDP4_TRIAD</name>